<evidence type="ECO:0000313" key="4">
    <source>
        <dbReference type="Proteomes" id="UP000503447"/>
    </source>
</evidence>
<dbReference type="Pfam" id="PF07963">
    <property type="entry name" value="N_methyl"/>
    <property type="match status" value="1"/>
</dbReference>
<sequence>MRPHLSPGARPRRGPATGFTLIELLVVIAIIAILIGLLLPAVQKVREAAARMQCSNNLKQLGIATHAYHDVNGAFPFEDGPMSLPANGLVPPSIFVQVLPFIEQGNLYQQMSAQPGGLNNFIGNQTLANTVAIKTFLCPSRRSAPGGLGKVDYAGTYNGGIDELDITNYQPSATGDRSILNTAGTSMTAVTNGAGTSNTLLLAHKILQPVNYSGAPSTLANPCGPGTSCKDLGWAVTLKGQTGYDHMRWCDTYAGGSNAHRGYFKDDNNVDENHLGGPHTSGSPVLWADGGVRMYSYGYVDSSGYSDDAVWQSFWSYNRSWQNTPP</sequence>
<proteinExistence type="predicted"/>
<keyword evidence="4" id="KW-1185">Reference proteome</keyword>
<dbReference type="PANTHER" id="PTHR30093:SF2">
    <property type="entry name" value="TYPE II SECRETION SYSTEM PROTEIN H"/>
    <property type="match status" value="1"/>
</dbReference>
<evidence type="ECO:0000313" key="3">
    <source>
        <dbReference type="EMBL" id="QJW93804.1"/>
    </source>
</evidence>
<dbReference type="EMBL" id="CP053452">
    <property type="protein sequence ID" value="QJW93804.1"/>
    <property type="molecule type" value="Genomic_DNA"/>
</dbReference>
<keyword evidence="1" id="KW-0472">Membrane</keyword>
<protein>
    <recommendedName>
        <fullName evidence="2">DUF1559 domain-containing protein</fullName>
    </recommendedName>
</protein>
<organism evidence="3 4">
    <name type="scientific">Frigoriglobus tundricola</name>
    <dbReference type="NCBI Taxonomy" id="2774151"/>
    <lineage>
        <taxon>Bacteria</taxon>
        <taxon>Pseudomonadati</taxon>
        <taxon>Planctomycetota</taxon>
        <taxon>Planctomycetia</taxon>
        <taxon>Gemmatales</taxon>
        <taxon>Gemmataceae</taxon>
        <taxon>Frigoriglobus</taxon>
    </lineage>
</organism>
<feature type="domain" description="DUF1559" evidence="2">
    <location>
        <begin position="43"/>
        <end position="296"/>
    </location>
</feature>
<dbReference type="AlphaFoldDB" id="A0A6M5YJR2"/>
<dbReference type="InterPro" id="IPR011453">
    <property type="entry name" value="DUF1559"/>
</dbReference>
<dbReference type="NCBIfam" id="TIGR02532">
    <property type="entry name" value="IV_pilin_GFxxxE"/>
    <property type="match status" value="1"/>
</dbReference>
<keyword evidence="1" id="KW-0812">Transmembrane</keyword>
<keyword evidence="1" id="KW-1133">Transmembrane helix</keyword>
<dbReference type="RefSeq" id="WP_171469931.1">
    <property type="nucleotide sequence ID" value="NZ_CP053452.2"/>
</dbReference>
<feature type="transmembrane region" description="Helical" evidence="1">
    <location>
        <begin position="21"/>
        <end position="42"/>
    </location>
</feature>
<evidence type="ECO:0000259" key="2">
    <source>
        <dbReference type="Pfam" id="PF07596"/>
    </source>
</evidence>
<dbReference type="Gene3D" id="3.30.700.10">
    <property type="entry name" value="Glycoprotein, Type 4 Pilin"/>
    <property type="match status" value="1"/>
</dbReference>
<dbReference type="PROSITE" id="PS00409">
    <property type="entry name" value="PROKAR_NTER_METHYL"/>
    <property type="match status" value="1"/>
</dbReference>
<dbReference type="KEGG" id="ftj:FTUN_1315"/>
<dbReference type="SUPFAM" id="SSF54523">
    <property type="entry name" value="Pili subunits"/>
    <property type="match status" value="1"/>
</dbReference>
<dbReference type="PANTHER" id="PTHR30093">
    <property type="entry name" value="GENERAL SECRETION PATHWAY PROTEIN G"/>
    <property type="match status" value="1"/>
</dbReference>
<reference evidence="4" key="1">
    <citation type="submission" date="2020-05" db="EMBL/GenBank/DDBJ databases">
        <title>Frigoriglobus tundricola gen. nov., sp. nov., a psychrotolerant cellulolytic planctomycete of the family Gemmataceae with two divergent copies of 16S rRNA gene.</title>
        <authorList>
            <person name="Kulichevskaya I.S."/>
            <person name="Ivanova A.A."/>
            <person name="Naumoff D.G."/>
            <person name="Beletsky A.V."/>
            <person name="Rijpstra W.I.C."/>
            <person name="Sinninghe Damste J.S."/>
            <person name="Mardanov A.V."/>
            <person name="Ravin N.V."/>
            <person name="Dedysh S.N."/>
        </authorList>
    </citation>
    <scope>NUCLEOTIDE SEQUENCE [LARGE SCALE GENOMIC DNA]</scope>
    <source>
        <strain evidence="4">PL17</strain>
    </source>
</reference>
<accession>A0A6M5YJR2</accession>
<gene>
    <name evidence="3" type="ORF">FTUN_1315</name>
</gene>
<dbReference type="InterPro" id="IPR045584">
    <property type="entry name" value="Pilin-like"/>
</dbReference>
<evidence type="ECO:0000256" key="1">
    <source>
        <dbReference type="SAM" id="Phobius"/>
    </source>
</evidence>
<dbReference type="Pfam" id="PF07596">
    <property type="entry name" value="SBP_bac_10"/>
    <property type="match status" value="1"/>
</dbReference>
<dbReference type="InterPro" id="IPR012902">
    <property type="entry name" value="N_methyl_site"/>
</dbReference>
<dbReference type="Proteomes" id="UP000503447">
    <property type="component" value="Chromosome"/>
</dbReference>
<name>A0A6M5YJR2_9BACT</name>